<evidence type="ECO:0000313" key="10">
    <source>
        <dbReference type="Proteomes" id="UP000193689"/>
    </source>
</evidence>
<sequence>MYAQPTLEPIAIVGSGCRFAGGATSPSKLWDVLVNPADLSREVPSNRFNAKAFYHPDGEYHGTTNSIKAYWLKQDHRVFDATFFNITPKEAEAIDPQQRLLLEVVYEAMESAGYTLPQCSGQDVAVFAGVMTADYDTLSQRDELSASQYYATGNARSIIANRISYFFNFRGPSMTIDTACSSSLVTLHQAVLSLRSGESTMACVTGVNLMITPEQFIVESNLHMLSPTGKSRFCDVDADGYARGEGVAALFLKPLSKALADGDEIEGIVRETGINSDGRTKGITMPNPKAQAALIRKTYRKTGLDPRSYDDRCQYFEAHGTGTQAGDPTEAAAIHEAFFGSIDNGSPQKTAVEDTGNGNDAARKMLVGSVKTVIGHTEGAAGLAGVLKVLQAMKHRYVPPNLHLNQLNPGVKPFYTHFEIPTVLTSWPDTPVDQPRRASVNSFGFGGTNAHCIIESYIPRIHDNVGRHFSDNSTTSVSRCHLHETQIAAGTPQFCLPLCFSATSERSLRAVVASFRDYLHTHPHVSIGELSWNLFSRRTALPHRAALSANSRSHGLKLLESLLEKSAYPNDVGVRSKSVDEKQRILGVFTGQGAQWATMSRSLLLSNKVYRQTIRNLDQVLQTCPDPSSWGLEEQILAGHDVSRVHEAAISQPLCTALQIGIVDVLRSLGIEFHTVIGHSSGEIAAAYTAGRLTARDAILISYYRGLGAHLAGGSEGQQGGMLAAGLSESEALRFCRDPTFDGRICIAASNAPSSVTLSGDLEMIHLARDQLAEQNKFARLLLVDTAYHSPHMTRAATEYVRALRRCNISPLAEGNGTKWVSSVRRFSRMGVEDLAAGYWKDNMVYTVQFCDAIEEAVSEYGPFDCAVEIGPHPALKGPFAQTIKSSLGTTVPYSGTLDRSKDDTLAFSDLLGFLWSHLGPSAVKLCHYIEQSHDPALLDCRLKDMPTYPWDHSQIHYRESRISRQYHFKTEAPHELLGVRTRDDNDYELRWRNILRTDKIPWLEHHSFQGQALVPASAYCIMAMDAARAILQRRPASLIEIRNLHIINGISVESDSPGVEVLFSLSVVSNPKERKSPDVIEARFTLTSCPADGTTTMKKNMEGSLFIRLGSPSGDALPPRQPCCSETLPASPEAFYRMMDATGLVYSGPFRSLQSIERRFNYSSARLRWWHPEDTTTLSISPATLDSCLQSAFLSYSSPGDRSLWTSFLPTHIECIRFNLATCDGRSSMSNDETLTVDTHLTNVQATTPDSKAIIVTDVAICNELGETTIQVEGLAVSSFANTRPEDDYELYLHTVMDVDPTDEIVQGSIDTISDVDPCLVESCERVAAFFSRNNTKLSPLGRLARSWSQRMKPKTTPESWLTDTRDTIDHFIASSPHHTSLVLITTLGSVLPDILPSVVPLVVEDAHHQFQSNQHTARIVRQIAHRYPRMNILSLVEPELGLTRHILSNLNGSFLSYTVGSEAEHHYDQTLSEMHSIREKVYMTPFNMKGETGDDSTTEILHDLVILSTSLLETGNAAEALKHVRAAMSDGGFLILIHDSRTPLKDRLRRLTGIQFNGFELATPPEWPDVLDMCGFRRVARNSDQFYASGVSISVRQASVPRMQLLIQSNETTQSLITDRLLIIGGLGENTRRLCQGLQQHLSRQCGSISIKECFESVDSRTLATCTAAIVLADLDEPVMSTMTEQRLEMFKSLFRPMMTILWLTHDARSGRPDHAATFGFTRTITAEVPDLTLQVLNLEQLENTESTIAQTFLRLTEPQPNSRRALWTREPEVHIEKGRRMIPRLLPLRTSNERINSVRRVVLNPVNTLESTVEVVSHKNVDGAFRYEAKKSGVIPQRDPHPGHVLLQVSYSSVNEIRLSPGFSAYVCSGCNVLTGEATIALSPSNASYIEVPESQAYGMGDASVSMVHLVNILARYLAAYAVRNQACGQLVALIAPDSLFAECVEEVVSEDGGGVTIYTTGSSKTASHRRFQIHPYASSRQLQVMLPTGSAVVYSFLHEGTDLAEKITSILAQTCEYHTRASLVGSECPNFGGDGFSGIEPVWRAALSKAVENLSIKSQDTDNSRLMPLPQLLSGTGVASPFSIIDWRAKRNAFQLVKPLIEENLLQGNKTYAIVGLTRDFGHSLCRLFIQHGARNIVLASRNPNLAPKWKDELASSHGANIKIEKMDVNDMDDVLAFKARISASMPPVVGVVNGAMVLEDRVFAQMTIDNWNRVTRPKMVGSKNLDMAFTDTSLDFFIMTSSFAAIGGHPGQSNYAAANMYMNGLALNRRKCGLAGSVLNIGVIYGLGLLQREKEELYAGLEQEGYPPISERDLHHMFLEAIVAGRPGVPNQPADITTGLSRFKWGSENPLHWHLDPRFSHYTVAIDSHDSVQDIKAQRNLKDDLSGLHDAEPMAETIMGPFLERLEVLLQLPKDAINRHQSMSELGVDSLVAVDVRNWIWKMVGRDMAVLKILGASSIHRR</sequence>
<keyword evidence="2" id="KW-0597">Phosphoprotein</keyword>
<dbReference type="STRING" id="1141098.A0A1Y2DGV5"/>
<dbReference type="InParanoid" id="A0A1Y2DGV5"/>
<dbReference type="SUPFAM" id="SSF52151">
    <property type="entry name" value="FabD/lysophospholipase-like"/>
    <property type="match status" value="1"/>
</dbReference>
<gene>
    <name evidence="9" type="ORF">BCR38DRAFT_500247</name>
</gene>
<dbReference type="PROSITE" id="PS00606">
    <property type="entry name" value="KS3_1"/>
    <property type="match status" value="1"/>
</dbReference>
<dbReference type="SUPFAM" id="SSF51735">
    <property type="entry name" value="NAD(P)-binding Rossmann-fold domains"/>
    <property type="match status" value="1"/>
</dbReference>
<evidence type="ECO:0000259" key="8">
    <source>
        <dbReference type="PROSITE" id="PS52019"/>
    </source>
</evidence>
<dbReference type="Gene3D" id="3.40.50.150">
    <property type="entry name" value="Vaccinia Virus protein VP39"/>
    <property type="match status" value="1"/>
</dbReference>
<dbReference type="Pfam" id="PF00698">
    <property type="entry name" value="Acyl_transf_1"/>
    <property type="match status" value="1"/>
</dbReference>
<dbReference type="InterPro" id="IPR020806">
    <property type="entry name" value="PKS_PP-bd"/>
</dbReference>
<evidence type="ECO:0000256" key="5">
    <source>
        <dbReference type="ARBA" id="ARBA00023268"/>
    </source>
</evidence>
<dbReference type="InterPro" id="IPR016035">
    <property type="entry name" value="Acyl_Trfase/lysoPLipase"/>
</dbReference>
<evidence type="ECO:0000256" key="1">
    <source>
        <dbReference type="ARBA" id="ARBA00022450"/>
    </source>
</evidence>
<dbReference type="GO" id="GO:0016491">
    <property type="term" value="F:oxidoreductase activity"/>
    <property type="evidence" value="ECO:0007669"/>
    <property type="project" value="UniProtKB-KW"/>
</dbReference>
<feature type="domain" description="PKS/mFAS DH" evidence="8">
    <location>
        <begin position="975"/>
        <end position="1287"/>
    </location>
</feature>
<dbReference type="InterPro" id="IPR016039">
    <property type="entry name" value="Thiolase-like"/>
</dbReference>
<keyword evidence="1" id="KW-0596">Phosphopantetheine</keyword>
<dbReference type="SMART" id="SM00826">
    <property type="entry name" value="PKS_DH"/>
    <property type="match status" value="1"/>
</dbReference>
<dbReference type="PANTHER" id="PTHR43775">
    <property type="entry name" value="FATTY ACID SYNTHASE"/>
    <property type="match status" value="1"/>
</dbReference>
<dbReference type="Pfam" id="PF21089">
    <property type="entry name" value="PKS_DH_N"/>
    <property type="match status" value="1"/>
</dbReference>
<dbReference type="GO" id="GO:0004312">
    <property type="term" value="F:fatty acid synthase activity"/>
    <property type="evidence" value="ECO:0007669"/>
    <property type="project" value="TreeGrafter"/>
</dbReference>
<feature type="region of interest" description="C-terminal hotdog fold" evidence="6">
    <location>
        <begin position="1128"/>
        <end position="1287"/>
    </location>
</feature>
<proteinExistence type="predicted"/>
<dbReference type="PROSITE" id="PS52004">
    <property type="entry name" value="KS3_2"/>
    <property type="match status" value="1"/>
</dbReference>
<dbReference type="RefSeq" id="XP_040711406.1">
    <property type="nucleotide sequence ID" value="XM_040864812.1"/>
</dbReference>
<dbReference type="CDD" id="cd00833">
    <property type="entry name" value="PKS"/>
    <property type="match status" value="1"/>
</dbReference>
<feature type="active site" description="Proton acceptor; for dehydratase activity" evidence="6">
    <location>
        <position position="1007"/>
    </location>
</feature>
<dbReference type="InterPro" id="IPR036291">
    <property type="entry name" value="NAD(P)-bd_dom_sf"/>
</dbReference>
<dbReference type="GO" id="GO:0044550">
    <property type="term" value="P:secondary metabolite biosynthetic process"/>
    <property type="evidence" value="ECO:0007669"/>
    <property type="project" value="TreeGrafter"/>
</dbReference>
<dbReference type="InterPro" id="IPR049900">
    <property type="entry name" value="PKS_mFAS_DH"/>
</dbReference>
<dbReference type="EMBL" id="MCFJ01000016">
    <property type="protein sequence ID" value="ORY58489.1"/>
    <property type="molecule type" value="Genomic_DNA"/>
</dbReference>
<evidence type="ECO:0000259" key="7">
    <source>
        <dbReference type="PROSITE" id="PS52004"/>
    </source>
</evidence>
<dbReference type="SUPFAM" id="SSF47336">
    <property type="entry name" value="ACP-like"/>
    <property type="match status" value="1"/>
</dbReference>
<dbReference type="InterPro" id="IPR036736">
    <property type="entry name" value="ACP-like_sf"/>
</dbReference>
<evidence type="ECO:0000313" key="9">
    <source>
        <dbReference type="EMBL" id="ORY58489.1"/>
    </source>
</evidence>
<dbReference type="SMART" id="SM00827">
    <property type="entry name" value="PKS_AT"/>
    <property type="match status" value="1"/>
</dbReference>
<keyword evidence="10" id="KW-1185">Reference proteome</keyword>
<dbReference type="Pfam" id="PF00109">
    <property type="entry name" value="ketoacyl-synt"/>
    <property type="match status" value="1"/>
</dbReference>
<accession>A0A1Y2DGV5</accession>
<evidence type="ECO:0000256" key="3">
    <source>
        <dbReference type="ARBA" id="ARBA00022679"/>
    </source>
</evidence>
<dbReference type="Gene3D" id="3.10.129.110">
    <property type="entry name" value="Polyketide synthase dehydratase"/>
    <property type="match status" value="1"/>
</dbReference>
<dbReference type="SMART" id="SM00822">
    <property type="entry name" value="PKS_KR"/>
    <property type="match status" value="1"/>
</dbReference>
<dbReference type="Pfam" id="PF14765">
    <property type="entry name" value="PS-DH"/>
    <property type="match status" value="1"/>
</dbReference>
<dbReference type="PANTHER" id="PTHR43775:SF20">
    <property type="entry name" value="HYBRID PKS-NRPS SYNTHETASE APDA"/>
    <property type="match status" value="1"/>
</dbReference>
<dbReference type="InterPro" id="IPR020841">
    <property type="entry name" value="PKS_Beta-ketoAc_synthase_dom"/>
</dbReference>
<dbReference type="SUPFAM" id="SSF55048">
    <property type="entry name" value="Probable ACP-binding domain of malonyl-CoA ACP transacylase"/>
    <property type="match status" value="1"/>
</dbReference>
<name>A0A1Y2DGV5_9PEZI</name>
<dbReference type="Pfam" id="PF08659">
    <property type="entry name" value="KR"/>
    <property type="match status" value="1"/>
</dbReference>
<evidence type="ECO:0000256" key="6">
    <source>
        <dbReference type="PROSITE-ProRule" id="PRU01363"/>
    </source>
</evidence>
<dbReference type="Gene3D" id="1.10.1200.10">
    <property type="entry name" value="ACP-like"/>
    <property type="match status" value="1"/>
</dbReference>
<dbReference type="InterPro" id="IPR014031">
    <property type="entry name" value="Ketoacyl_synth_C"/>
</dbReference>
<dbReference type="PROSITE" id="PS52019">
    <property type="entry name" value="PKS_MFAS_DH"/>
    <property type="match status" value="1"/>
</dbReference>
<dbReference type="Gene3D" id="3.40.366.10">
    <property type="entry name" value="Malonyl-Coenzyme A Acyl Carrier Protein, domain 2"/>
    <property type="match status" value="1"/>
</dbReference>
<dbReference type="InterPro" id="IPR016036">
    <property type="entry name" value="Malonyl_transacylase_ACP-bd"/>
</dbReference>
<dbReference type="GeneID" id="63781024"/>
<dbReference type="GO" id="GO:0004315">
    <property type="term" value="F:3-oxoacyl-[acyl-carrier-protein] synthase activity"/>
    <property type="evidence" value="ECO:0007669"/>
    <property type="project" value="InterPro"/>
</dbReference>
<dbReference type="InterPro" id="IPR020807">
    <property type="entry name" value="PKS_DH"/>
</dbReference>
<dbReference type="InterPro" id="IPR049552">
    <property type="entry name" value="PKS_DH_N"/>
</dbReference>
<dbReference type="InterPro" id="IPR057326">
    <property type="entry name" value="KR_dom"/>
</dbReference>
<dbReference type="Gene3D" id="3.40.50.720">
    <property type="entry name" value="NAD(P)-binding Rossmann-like Domain"/>
    <property type="match status" value="2"/>
</dbReference>
<dbReference type="SMART" id="SM00825">
    <property type="entry name" value="PKS_KS"/>
    <property type="match status" value="1"/>
</dbReference>
<feature type="active site" description="Proton donor; for dehydratase activity" evidence="6">
    <location>
        <position position="1187"/>
    </location>
</feature>
<dbReference type="InterPro" id="IPR013968">
    <property type="entry name" value="PKS_KR"/>
</dbReference>
<keyword evidence="5" id="KW-0511">Multifunctional enzyme</keyword>
<feature type="region of interest" description="N-terminal hotdog fold" evidence="6">
    <location>
        <begin position="975"/>
        <end position="1113"/>
    </location>
</feature>
<protein>
    <submittedName>
        <fullName evidence="9">Beta-ketoacyl synthase domain-containing protein</fullName>
    </submittedName>
</protein>
<dbReference type="Pfam" id="PF22621">
    <property type="entry name" value="CurL-like_PKS_C"/>
    <property type="match status" value="1"/>
</dbReference>
<dbReference type="SUPFAM" id="SSF53901">
    <property type="entry name" value="Thiolase-like"/>
    <property type="match status" value="1"/>
</dbReference>
<dbReference type="InterPro" id="IPR029063">
    <property type="entry name" value="SAM-dependent_MTases_sf"/>
</dbReference>
<keyword evidence="4" id="KW-0560">Oxidoreductase</keyword>
<keyword evidence="3" id="KW-0808">Transferase</keyword>
<dbReference type="Pfam" id="PF02801">
    <property type="entry name" value="Ketoacyl-synt_C"/>
    <property type="match status" value="1"/>
</dbReference>
<dbReference type="GO" id="GO:0006633">
    <property type="term" value="P:fatty acid biosynthetic process"/>
    <property type="evidence" value="ECO:0007669"/>
    <property type="project" value="InterPro"/>
</dbReference>
<dbReference type="InterPro" id="IPR006162">
    <property type="entry name" value="Ppantetheine_attach_site"/>
</dbReference>
<dbReference type="Gene3D" id="3.30.70.3290">
    <property type="match status" value="1"/>
</dbReference>
<dbReference type="Pfam" id="PF23297">
    <property type="entry name" value="ACP_SdgA_C"/>
    <property type="match status" value="1"/>
</dbReference>
<dbReference type="GO" id="GO:0031177">
    <property type="term" value="F:phosphopantetheine binding"/>
    <property type="evidence" value="ECO:0007669"/>
    <property type="project" value="InterPro"/>
</dbReference>
<dbReference type="InterPro" id="IPR009081">
    <property type="entry name" value="PP-bd_ACP"/>
</dbReference>
<evidence type="ECO:0000256" key="4">
    <source>
        <dbReference type="ARBA" id="ARBA00023002"/>
    </source>
</evidence>
<dbReference type="InterPro" id="IPR018201">
    <property type="entry name" value="Ketoacyl_synth_AS"/>
</dbReference>
<feature type="domain" description="Ketosynthase family 3 (KS3)" evidence="7">
    <location>
        <begin position="7"/>
        <end position="456"/>
    </location>
</feature>
<comment type="caution">
    <text evidence="9">The sequence shown here is derived from an EMBL/GenBank/DDBJ whole genome shotgun (WGS) entry which is preliminary data.</text>
</comment>
<dbReference type="SMART" id="SM00823">
    <property type="entry name" value="PKS_PP"/>
    <property type="match status" value="1"/>
</dbReference>
<dbReference type="Proteomes" id="UP000193689">
    <property type="component" value="Unassembled WGS sequence"/>
</dbReference>
<dbReference type="OrthoDB" id="329835at2759"/>
<reference evidence="9 10" key="1">
    <citation type="submission" date="2016-07" db="EMBL/GenBank/DDBJ databases">
        <title>Pervasive Adenine N6-methylation of Active Genes in Fungi.</title>
        <authorList>
            <consortium name="DOE Joint Genome Institute"/>
            <person name="Mondo S.J."/>
            <person name="Dannebaum R.O."/>
            <person name="Kuo R.C."/>
            <person name="Labutti K."/>
            <person name="Haridas S."/>
            <person name="Kuo A."/>
            <person name="Salamov A."/>
            <person name="Ahrendt S.R."/>
            <person name="Lipzen A."/>
            <person name="Sullivan W."/>
            <person name="Andreopoulos W.B."/>
            <person name="Clum A."/>
            <person name="Lindquist E."/>
            <person name="Daum C."/>
            <person name="Ramamoorthy G.K."/>
            <person name="Gryganskyi A."/>
            <person name="Culley D."/>
            <person name="Magnuson J.K."/>
            <person name="James T.Y."/>
            <person name="O'Malley M.A."/>
            <person name="Stajich J.E."/>
            <person name="Spatafora J.W."/>
            <person name="Visel A."/>
            <person name="Grigoriev I.V."/>
        </authorList>
    </citation>
    <scope>NUCLEOTIDE SEQUENCE [LARGE SCALE GENOMIC DNA]</scope>
    <source>
        <strain evidence="9 10">CBS 129021</strain>
    </source>
</reference>
<dbReference type="InterPro" id="IPR042104">
    <property type="entry name" value="PKS_dehydratase_sf"/>
</dbReference>
<dbReference type="InterPro" id="IPR001227">
    <property type="entry name" value="Ac_transferase_dom_sf"/>
</dbReference>
<dbReference type="FunFam" id="3.40.47.10:FF:000019">
    <property type="entry name" value="Polyketide synthase type I"/>
    <property type="match status" value="1"/>
</dbReference>
<dbReference type="Gene3D" id="3.40.47.10">
    <property type="match status" value="1"/>
</dbReference>
<organism evidence="9 10">
    <name type="scientific">Pseudomassariella vexata</name>
    <dbReference type="NCBI Taxonomy" id="1141098"/>
    <lineage>
        <taxon>Eukaryota</taxon>
        <taxon>Fungi</taxon>
        <taxon>Dikarya</taxon>
        <taxon>Ascomycota</taxon>
        <taxon>Pezizomycotina</taxon>
        <taxon>Sordariomycetes</taxon>
        <taxon>Xylariomycetidae</taxon>
        <taxon>Amphisphaeriales</taxon>
        <taxon>Pseudomassariaceae</taxon>
        <taxon>Pseudomassariella</taxon>
    </lineage>
</organism>
<dbReference type="PROSITE" id="PS00012">
    <property type="entry name" value="PHOSPHOPANTETHEINE"/>
    <property type="match status" value="1"/>
</dbReference>
<dbReference type="InterPro" id="IPR014043">
    <property type="entry name" value="Acyl_transferase_dom"/>
</dbReference>
<evidence type="ECO:0000256" key="2">
    <source>
        <dbReference type="ARBA" id="ARBA00022553"/>
    </source>
</evidence>
<dbReference type="InterPro" id="IPR014030">
    <property type="entry name" value="Ketoacyl_synth_N"/>
</dbReference>
<dbReference type="InterPro" id="IPR049551">
    <property type="entry name" value="PKS_DH_C"/>
</dbReference>
<dbReference type="InterPro" id="IPR050091">
    <property type="entry name" value="PKS_NRPS_Biosynth_Enz"/>
</dbReference>